<dbReference type="Gene3D" id="1.20.1250.20">
    <property type="entry name" value="MFS general substrate transporter like domains"/>
    <property type="match status" value="1"/>
</dbReference>
<proteinExistence type="predicted"/>
<dbReference type="OrthoDB" id="10021397at2759"/>
<evidence type="ECO:0000256" key="3">
    <source>
        <dbReference type="ARBA" id="ARBA00022692"/>
    </source>
</evidence>
<dbReference type="RefSeq" id="XP_024693657.1">
    <property type="nucleotide sequence ID" value="XM_024838129.1"/>
</dbReference>
<evidence type="ECO:0000313" key="8">
    <source>
        <dbReference type="EMBL" id="PKY05063.1"/>
    </source>
</evidence>
<accession>A0A2I1D5C6</accession>
<feature type="transmembrane region" description="Helical" evidence="6">
    <location>
        <begin position="322"/>
        <end position="340"/>
    </location>
</feature>
<dbReference type="GeneID" id="36545653"/>
<dbReference type="InterPro" id="IPR011701">
    <property type="entry name" value="MFS"/>
</dbReference>
<feature type="transmembrane region" description="Helical" evidence="6">
    <location>
        <begin position="186"/>
        <end position="205"/>
    </location>
</feature>
<feature type="transmembrane region" description="Helical" evidence="6">
    <location>
        <begin position="457"/>
        <end position="476"/>
    </location>
</feature>
<keyword evidence="9" id="KW-1185">Reference proteome</keyword>
<sequence>MFLVSLDTTIISTAVPQITHDFKSTAEVGWYGSSFLLGSAVTQAPWGKVYAYLPLKLVYLVSLGLFEVGCLICAVSQNSPTLIVGRAIAGVGGSGIGSGIFTMIGVCFSPRKRPILIGIIGLAFLLASFVGPVVGGAFTSHLSWRWCFWINLPVGGWTFLLVLFAFRTPSFAAPPRVPWKEALLQLDPAGVVLLTGSLLCFLLALEWGVGQSWDHPDVIGCLVGFLLLAGLFLANEVYQDDRAMVPRGFFLQKTLSISLAFIFLAAGAFFTLLYYIPIYFQAVEGVSAAESGIRTLPLVISAGVVAVFGAILLGVTGYPAPFMVVGGILICVGAGLLYTLDLAAQSRFWIPYQILAGLGIGTCLQVPIIYNQAIVAPADMPTMTATTLFSKCLGASIFMQVGQAIFLSRVKQQFTSMPGIELSSDQILAAGLLVGGDSGSQALAHVSGAYLLGLRDVYMLVVAISALATLLALAMGRDRMPPVRLQL</sequence>
<dbReference type="Pfam" id="PF07690">
    <property type="entry name" value="MFS_1"/>
    <property type="match status" value="1"/>
</dbReference>
<evidence type="ECO:0000256" key="4">
    <source>
        <dbReference type="ARBA" id="ARBA00022989"/>
    </source>
</evidence>
<dbReference type="InterPro" id="IPR020846">
    <property type="entry name" value="MFS_dom"/>
</dbReference>
<feature type="transmembrane region" description="Helical" evidence="6">
    <location>
        <begin position="115"/>
        <end position="134"/>
    </location>
</feature>
<feature type="transmembrane region" description="Helical" evidence="6">
    <location>
        <begin position="217"/>
        <end position="234"/>
    </location>
</feature>
<feature type="transmembrane region" description="Helical" evidence="6">
    <location>
        <begin position="296"/>
        <end position="315"/>
    </location>
</feature>
<reference evidence="8" key="1">
    <citation type="submission" date="2016-12" db="EMBL/GenBank/DDBJ databases">
        <title>The genomes of Aspergillus section Nigri reveals drivers in fungal speciation.</title>
        <authorList>
            <consortium name="DOE Joint Genome Institute"/>
            <person name="Vesth T.C."/>
            <person name="Nybo J."/>
            <person name="Theobald S."/>
            <person name="Brandl J."/>
            <person name="Frisvad J.C."/>
            <person name="Nielsen K.F."/>
            <person name="Lyhne E.K."/>
            <person name="Kogle M.E."/>
            <person name="Kuo A."/>
            <person name="Riley R."/>
            <person name="Clum A."/>
            <person name="Nolan M."/>
            <person name="Lipzen A."/>
            <person name="Salamov A."/>
            <person name="Henrissat B."/>
            <person name="Wiebenga A."/>
            <person name="De vries R.P."/>
            <person name="Grigoriev I.V."/>
            <person name="Mortensen U.H."/>
            <person name="Andersen M.R."/>
            <person name="Baker S.E."/>
        </authorList>
    </citation>
    <scope>NUCLEOTIDE SEQUENCE</scope>
    <source>
        <strain evidence="8">IBT 28561</strain>
    </source>
</reference>
<feature type="transmembrane region" description="Helical" evidence="6">
    <location>
        <begin position="352"/>
        <end position="376"/>
    </location>
</feature>
<feature type="transmembrane region" description="Helical" evidence="6">
    <location>
        <begin position="57"/>
        <end position="77"/>
    </location>
</feature>
<name>A0A2I1D5C6_ASPC2</name>
<dbReference type="SUPFAM" id="SSF103473">
    <property type="entry name" value="MFS general substrate transporter"/>
    <property type="match status" value="1"/>
</dbReference>
<dbReference type="GO" id="GO:0005886">
    <property type="term" value="C:plasma membrane"/>
    <property type="evidence" value="ECO:0007669"/>
    <property type="project" value="TreeGrafter"/>
</dbReference>
<dbReference type="PANTHER" id="PTHR23501">
    <property type="entry name" value="MAJOR FACILITATOR SUPERFAMILY"/>
    <property type="match status" value="1"/>
</dbReference>
<dbReference type="EMBL" id="MSFM01000005">
    <property type="protein sequence ID" value="PKY05063.1"/>
    <property type="molecule type" value="Genomic_DNA"/>
</dbReference>
<dbReference type="PROSITE" id="PS50850">
    <property type="entry name" value="MFS"/>
    <property type="match status" value="1"/>
</dbReference>
<feature type="transmembrane region" description="Helical" evidence="6">
    <location>
        <begin position="388"/>
        <end position="407"/>
    </location>
</feature>
<evidence type="ECO:0000256" key="2">
    <source>
        <dbReference type="ARBA" id="ARBA00022448"/>
    </source>
</evidence>
<comment type="caution">
    <text evidence="8">The sequence shown here is derived from an EMBL/GenBank/DDBJ whole genome shotgun (WGS) entry which is preliminary data.</text>
</comment>
<keyword evidence="2" id="KW-0813">Transport</keyword>
<keyword evidence="3 6" id="KW-0812">Transmembrane</keyword>
<gene>
    <name evidence="8" type="ORF">P168DRAFT_296741</name>
</gene>
<dbReference type="GO" id="GO:0022857">
    <property type="term" value="F:transmembrane transporter activity"/>
    <property type="evidence" value="ECO:0007669"/>
    <property type="project" value="InterPro"/>
</dbReference>
<evidence type="ECO:0000256" key="5">
    <source>
        <dbReference type="ARBA" id="ARBA00023136"/>
    </source>
</evidence>
<dbReference type="VEuPathDB" id="FungiDB:P168DRAFT_296741"/>
<dbReference type="CDD" id="cd17502">
    <property type="entry name" value="MFS_Azr1_MDR_like"/>
    <property type="match status" value="1"/>
</dbReference>
<evidence type="ECO:0000256" key="1">
    <source>
        <dbReference type="ARBA" id="ARBA00004141"/>
    </source>
</evidence>
<evidence type="ECO:0000256" key="6">
    <source>
        <dbReference type="SAM" id="Phobius"/>
    </source>
</evidence>
<dbReference type="PANTHER" id="PTHR23501:SF177">
    <property type="entry name" value="MAJOR FACILITATOR SUPERFAMILY (MFS) PROFILE DOMAIN-CONTAINING PROTEIN-RELATED"/>
    <property type="match status" value="1"/>
</dbReference>
<dbReference type="AlphaFoldDB" id="A0A2I1D5C6"/>
<protein>
    <submittedName>
        <fullName evidence="8">Efflux pump antibiotic resistance protein</fullName>
    </submittedName>
</protein>
<comment type="subcellular location">
    <subcellularLocation>
        <location evidence="1">Membrane</location>
        <topology evidence="1">Multi-pass membrane protein</topology>
    </subcellularLocation>
</comment>
<evidence type="ECO:0000313" key="9">
    <source>
        <dbReference type="Proteomes" id="UP000234254"/>
    </source>
</evidence>
<dbReference type="Proteomes" id="UP000234254">
    <property type="component" value="Unassembled WGS sequence"/>
</dbReference>
<keyword evidence="5 6" id="KW-0472">Membrane</keyword>
<dbReference type="InterPro" id="IPR036259">
    <property type="entry name" value="MFS_trans_sf"/>
</dbReference>
<keyword evidence="4 6" id="KW-1133">Transmembrane helix</keyword>
<evidence type="ECO:0000259" key="7">
    <source>
        <dbReference type="PROSITE" id="PS50850"/>
    </source>
</evidence>
<feature type="transmembrane region" description="Helical" evidence="6">
    <location>
        <begin position="83"/>
        <end position="108"/>
    </location>
</feature>
<organism evidence="8 9">
    <name type="scientific">Aspergillus campestris (strain IBT 28561)</name>
    <dbReference type="NCBI Taxonomy" id="1392248"/>
    <lineage>
        <taxon>Eukaryota</taxon>
        <taxon>Fungi</taxon>
        <taxon>Dikarya</taxon>
        <taxon>Ascomycota</taxon>
        <taxon>Pezizomycotina</taxon>
        <taxon>Eurotiomycetes</taxon>
        <taxon>Eurotiomycetidae</taxon>
        <taxon>Eurotiales</taxon>
        <taxon>Aspergillaceae</taxon>
        <taxon>Aspergillus</taxon>
        <taxon>Aspergillus subgen. Circumdati</taxon>
    </lineage>
</organism>
<feature type="transmembrane region" description="Helical" evidence="6">
    <location>
        <begin position="146"/>
        <end position="166"/>
    </location>
</feature>
<feature type="domain" description="Major facilitator superfamily (MFS) profile" evidence="7">
    <location>
        <begin position="1"/>
        <end position="480"/>
    </location>
</feature>
<feature type="transmembrane region" description="Helical" evidence="6">
    <location>
        <begin position="255"/>
        <end position="276"/>
    </location>
</feature>